<dbReference type="InterPro" id="IPR001441">
    <property type="entry name" value="UPP_synth-like"/>
</dbReference>
<feature type="binding site" evidence="2">
    <location>
        <position position="32"/>
    </location>
    <ligand>
        <name>Mg(2+)</name>
        <dbReference type="ChEBI" id="CHEBI:18420"/>
    </ligand>
</feature>
<reference evidence="3 4" key="1">
    <citation type="submission" date="2018-06" db="EMBL/GenBank/DDBJ databases">
        <title>Genomic Encyclopedia of Type Strains, Phase IV (KMG-IV): sequencing the most valuable type-strain genomes for metagenomic binning, comparative biology and taxonomic classification.</title>
        <authorList>
            <person name="Goeker M."/>
        </authorList>
    </citation>
    <scope>NUCLEOTIDE SEQUENCE [LARGE SCALE GENOMIC DNA]</scope>
    <source>
        <strain evidence="3 4">DSM 15140</strain>
    </source>
</reference>
<evidence type="ECO:0000313" key="4">
    <source>
        <dbReference type="Proteomes" id="UP000252254"/>
    </source>
</evidence>
<feature type="active site" evidence="2">
    <location>
        <position position="32"/>
    </location>
</feature>
<dbReference type="GO" id="GO:0030145">
    <property type="term" value="F:manganese ion binding"/>
    <property type="evidence" value="ECO:0007669"/>
    <property type="project" value="TreeGrafter"/>
</dbReference>
<dbReference type="GO" id="GO:0008834">
    <property type="term" value="F:ditrans,polycis-undecaprenyl-diphosphate synthase [(2E,6E)-farnesyl-diphosphate specific] activity"/>
    <property type="evidence" value="ECO:0007669"/>
    <property type="project" value="TreeGrafter"/>
</dbReference>
<dbReference type="RefSeq" id="WP_113866573.1">
    <property type="nucleotide sequence ID" value="NZ_BAABQN010000001.1"/>
</dbReference>
<keyword evidence="4" id="KW-1185">Reference proteome</keyword>
<dbReference type="EMBL" id="QNRI01000001">
    <property type="protein sequence ID" value="RBP01767.1"/>
    <property type="molecule type" value="Genomic_DNA"/>
</dbReference>
<feature type="binding site" evidence="2">
    <location>
        <position position="83"/>
    </location>
    <ligand>
        <name>substrate</name>
    </ligand>
</feature>
<dbReference type="PROSITE" id="PS01066">
    <property type="entry name" value="UPP_SYNTHASE"/>
    <property type="match status" value="1"/>
</dbReference>
<proteinExistence type="inferred from homology"/>
<dbReference type="HAMAP" id="MF_01139">
    <property type="entry name" value="ISPT"/>
    <property type="match status" value="1"/>
</dbReference>
<dbReference type="AlphaFoldDB" id="A0A366EH90"/>
<feature type="binding site" evidence="2">
    <location>
        <position position="49"/>
    </location>
    <ligand>
        <name>substrate</name>
    </ligand>
</feature>
<feature type="binding site" evidence="2">
    <location>
        <begin position="77"/>
        <end position="79"/>
    </location>
    <ligand>
        <name>substrate</name>
    </ligand>
</feature>
<dbReference type="CDD" id="cd00475">
    <property type="entry name" value="Cis_IPPS"/>
    <property type="match status" value="1"/>
</dbReference>
<evidence type="ECO:0000256" key="2">
    <source>
        <dbReference type="HAMAP-Rule" id="MF_01139"/>
    </source>
</evidence>
<dbReference type="PANTHER" id="PTHR10291">
    <property type="entry name" value="DEHYDRODOLICHYL DIPHOSPHATE SYNTHASE FAMILY MEMBER"/>
    <property type="match status" value="1"/>
</dbReference>
<protein>
    <recommendedName>
        <fullName evidence="2">Isoprenyl transferase</fullName>
        <ecNumber evidence="2">2.5.1.-</ecNumber>
    </recommendedName>
</protein>
<feature type="binding site" evidence="2">
    <location>
        <begin position="33"/>
        <end position="36"/>
    </location>
    <ligand>
        <name>substrate</name>
    </ligand>
</feature>
<keyword evidence="1 2" id="KW-0808">Transferase</keyword>
<feature type="binding site" evidence="2">
    <location>
        <position position="37"/>
    </location>
    <ligand>
        <name>substrate</name>
    </ligand>
</feature>
<sequence>MFKIPFFKKNKNKTDHIDHIENVPEHVAIIMDGNGRWAKKKGLPRFAGHKQGMDNVRNIVRRANNRGIKILTMYAFSTENWKRPRDEVDYIMKLPKEFIHNYLPELIQENVRIQTIGDFNLLPAHTKQAVNEAKERTKSNDGLILNIALNYGSRGEILQAVQQLVKEVESDKLSPDTIDEQVLAKYLYTTGLKDPDLVIRTSGEQRLSNFLLWQVAYAEFWFTDKYWPDFDDEAFDKALLDYQNRKRRFGGLTNKK</sequence>
<feature type="binding site" evidence="2">
    <location>
        <begin position="206"/>
        <end position="208"/>
    </location>
    <ligand>
        <name>substrate</name>
    </ligand>
</feature>
<evidence type="ECO:0000313" key="3">
    <source>
        <dbReference type="EMBL" id="RBP01767.1"/>
    </source>
</evidence>
<organism evidence="3 4">
    <name type="scientific">Paraliobacillus ryukyuensis</name>
    <dbReference type="NCBI Taxonomy" id="200904"/>
    <lineage>
        <taxon>Bacteria</taxon>
        <taxon>Bacillati</taxon>
        <taxon>Bacillota</taxon>
        <taxon>Bacilli</taxon>
        <taxon>Bacillales</taxon>
        <taxon>Bacillaceae</taxon>
        <taxon>Paraliobacillus</taxon>
    </lineage>
</organism>
<dbReference type="Gene3D" id="3.40.1180.10">
    <property type="entry name" value="Decaprenyl diphosphate synthase-like"/>
    <property type="match status" value="1"/>
</dbReference>
<dbReference type="EC" id="2.5.1.-" evidence="2"/>
<feature type="binding site" evidence="2">
    <location>
        <position position="200"/>
    </location>
    <ligand>
        <name>substrate</name>
    </ligand>
</feature>
<evidence type="ECO:0000256" key="1">
    <source>
        <dbReference type="ARBA" id="ARBA00022679"/>
    </source>
</evidence>
<keyword evidence="2" id="KW-0479">Metal-binding</keyword>
<feature type="binding site" evidence="2">
    <location>
        <position position="45"/>
    </location>
    <ligand>
        <name>substrate</name>
    </ligand>
</feature>
<dbReference type="NCBIfam" id="TIGR00055">
    <property type="entry name" value="uppS"/>
    <property type="match status" value="1"/>
</dbReference>
<comment type="function">
    <text evidence="2">Catalyzes the condensation of isopentenyl diphosphate (IPP) with allylic pyrophosphates generating different type of terpenoids.</text>
</comment>
<dbReference type="InterPro" id="IPR018520">
    <property type="entry name" value="UPP_synth-like_CS"/>
</dbReference>
<name>A0A366EH90_9BACI</name>
<dbReference type="SUPFAM" id="SSF64005">
    <property type="entry name" value="Undecaprenyl diphosphate synthase"/>
    <property type="match status" value="1"/>
</dbReference>
<keyword evidence="2" id="KW-0460">Magnesium</keyword>
<dbReference type="STRING" id="200904.GCA_900168775_01600"/>
<dbReference type="Proteomes" id="UP000252254">
    <property type="component" value="Unassembled WGS sequence"/>
</dbReference>
<dbReference type="InterPro" id="IPR036424">
    <property type="entry name" value="UPP_synth-like_sf"/>
</dbReference>
<accession>A0A366EH90</accession>
<feature type="active site" description="Proton acceptor" evidence="2">
    <location>
        <position position="80"/>
    </location>
</feature>
<dbReference type="PANTHER" id="PTHR10291:SF0">
    <property type="entry name" value="DEHYDRODOLICHYL DIPHOSPHATE SYNTHASE 2"/>
    <property type="match status" value="1"/>
</dbReference>
<dbReference type="GO" id="GO:0000287">
    <property type="term" value="F:magnesium ion binding"/>
    <property type="evidence" value="ECO:0007669"/>
    <property type="project" value="UniProtKB-UniRule"/>
</dbReference>
<comment type="subunit">
    <text evidence="2">Homodimer.</text>
</comment>
<dbReference type="NCBIfam" id="NF011405">
    <property type="entry name" value="PRK14830.1"/>
    <property type="match status" value="1"/>
</dbReference>
<dbReference type="OrthoDB" id="4191603at2"/>
<dbReference type="GO" id="GO:0005829">
    <property type="term" value="C:cytosol"/>
    <property type="evidence" value="ECO:0007669"/>
    <property type="project" value="TreeGrafter"/>
</dbReference>
<gene>
    <name evidence="3" type="ORF">DES48_101511</name>
</gene>
<dbReference type="FunFam" id="3.40.1180.10:FF:000001">
    <property type="entry name" value="(2E,6E)-farnesyl-diphosphate-specific ditrans,polycis-undecaprenyl-diphosphate synthase"/>
    <property type="match status" value="1"/>
</dbReference>
<comment type="cofactor">
    <cofactor evidence="2">
        <name>Mg(2+)</name>
        <dbReference type="ChEBI" id="CHEBI:18420"/>
    </cofactor>
    <text evidence="2">Binds 2 magnesium ions per subunit.</text>
</comment>
<dbReference type="GO" id="GO:0016094">
    <property type="term" value="P:polyprenol biosynthetic process"/>
    <property type="evidence" value="ECO:0007669"/>
    <property type="project" value="TreeGrafter"/>
</dbReference>
<comment type="caution">
    <text evidence="3">The sequence shown here is derived from an EMBL/GenBank/DDBJ whole genome shotgun (WGS) entry which is preliminary data.</text>
</comment>
<feature type="binding site" evidence="2">
    <location>
        <position position="219"/>
    </location>
    <ligand>
        <name>Mg(2+)</name>
        <dbReference type="ChEBI" id="CHEBI:18420"/>
    </ligand>
</feature>
<comment type="similarity">
    <text evidence="2">Belongs to the UPP synthase family.</text>
</comment>
<dbReference type="Pfam" id="PF01255">
    <property type="entry name" value="Prenyltransf"/>
    <property type="match status" value="1"/>
</dbReference>
<feature type="binding site" evidence="2">
    <location>
        <position position="81"/>
    </location>
    <ligand>
        <name>substrate</name>
    </ligand>
</feature>